<evidence type="ECO:0000256" key="4">
    <source>
        <dbReference type="PROSITE-ProRule" id="PRU00134"/>
    </source>
</evidence>
<feature type="domain" description="MYND-type" evidence="5">
    <location>
        <begin position="23"/>
        <end position="59"/>
    </location>
</feature>
<dbReference type="PROSITE" id="PS50865">
    <property type="entry name" value="ZF_MYND_2"/>
    <property type="match status" value="1"/>
</dbReference>
<proteinExistence type="predicted"/>
<keyword evidence="1" id="KW-0479">Metal-binding</keyword>
<protein>
    <recommendedName>
        <fullName evidence="5">MYND-type domain-containing protein</fullName>
    </recommendedName>
</protein>
<evidence type="ECO:0000256" key="2">
    <source>
        <dbReference type="ARBA" id="ARBA00022771"/>
    </source>
</evidence>
<dbReference type="AlphaFoldDB" id="A0A8W8JPF1"/>
<organism evidence="6 7">
    <name type="scientific">Magallana gigas</name>
    <name type="common">Pacific oyster</name>
    <name type="synonym">Crassostrea gigas</name>
    <dbReference type="NCBI Taxonomy" id="29159"/>
    <lineage>
        <taxon>Eukaryota</taxon>
        <taxon>Metazoa</taxon>
        <taxon>Spiralia</taxon>
        <taxon>Lophotrochozoa</taxon>
        <taxon>Mollusca</taxon>
        <taxon>Bivalvia</taxon>
        <taxon>Autobranchia</taxon>
        <taxon>Pteriomorphia</taxon>
        <taxon>Ostreida</taxon>
        <taxon>Ostreoidea</taxon>
        <taxon>Ostreidae</taxon>
        <taxon>Magallana</taxon>
    </lineage>
</organism>
<keyword evidence="2 4" id="KW-0863">Zinc-finger</keyword>
<dbReference type="PROSITE" id="PS01360">
    <property type="entry name" value="ZF_MYND_1"/>
    <property type="match status" value="1"/>
</dbReference>
<dbReference type="EnsemblMetazoa" id="G20472.2">
    <property type="protein sequence ID" value="G20472.2:cds"/>
    <property type="gene ID" value="G20472"/>
</dbReference>
<evidence type="ECO:0000259" key="5">
    <source>
        <dbReference type="PROSITE" id="PS50865"/>
    </source>
</evidence>
<evidence type="ECO:0000313" key="7">
    <source>
        <dbReference type="Proteomes" id="UP000005408"/>
    </source>
</evidence>
<dbReference type="SUPFAM" id="SSF144232">
    <property type="entry name" value="HIT/MYND zinc finger-like"/>
    <property type="match status" value="1"/>
</dbReference>
<accession>A0A8W8JPF1</accession>
<dbReference type="GO" id="GO:0008270">
    <property type="term" value="F:zinc ion binding"/>
    <property type="evidence" value="ECO:0007669"/>
    <property type="project" value="UniProtKB-KW"/>
</dbReference>
<dbReference type="InterPro" id="IPR002893">
    <property type="entry name" value="Znf_MYND"/>
</dbReference>
<reference evidence="6" key="1">
    <citation type="submission" date="2022-08" db="UniProtKB">
        <authorList>
            <consortium name="EnsemblMetazoa"/>
        </authorList>
    </citation>
    <scope>IDENTIFICATION</scope>
    <source>
        <strain evidence="6">05x7-T-G4-1.051#20</strain>
    </source>
</reference>
<dbReference type="Gene3D" id="6.10.140.2220">
    <property type="match status" value="1"/>
</dbReference>
<evidence type="ECO:0000313" key="6">
    <source>
        <dbReference type="EnsemblMetazoa" id="G20472.2:cds"/>
    </source>
</evidence>
<sequence>EVLITQSPQQTKPNVHMNVNGKCIVCSKFALYLCSKCQLFWYCSPQCQLKHWVTHQHQCKNSSAVSKQSATDIIIMEN</sequence>
<keyword evidence="7" id="KW-1185">Reference proteome</keyword>
<evidence type="ECO:0000256" key="3">
    <source>
        <dbReference type="ARBA" id="ARBA00022833"/>
    </source>
</evidence>
<name>A0A8W8JPF1_MAGGI</name>
<dbReference type="Pfam" id="PF01753">
    <property type="entry name" value="zf-MYND"/>
    <property type="match status" value="1"/>
</dbReference>
<dbReference type="Proteomes" id="UP000005408">
    <property type="component" value="Unassembled WGS sequence"/>
</dbReference>
<evidence type="ECO:0000256" key="1">
    <source>
        <dbReference type="ARBA" id="ARBA00022723"/>
    </source>
</evidence>
<keyword evidence="3" id="KW-0862">Zinc</keyword>